<dbReference type="InterPro" id="IPR022642">
    <property type="entry name" value="CheR_C"/>
</dbReference>
<protein>
    <recommendedName>
        <fullName evidence="5">Chemotaxis protein methyltransferase</fullName>
        <ecNumber evidence="5">2.1.1.80</ecNumber>
    </recommendedName>
</protein>
<evidence type="ECO:0000256" key="2">
    <source>
        <dbReference type="ARBA" id="ARBA00022603"/>
    </source>
</evidence>
<dbReference type="EMBL" id="NVVJ01000032">
    <property type="protein sequence ID" value="PCJ23935.1"/>
    <property type="molecule type" value="Genomic_DNA"/>
</dbReference>
<dbReference type="InterPro" id="IPR050903">
    <property type="entry name" value="Bact_Chemotaxis_MeTrfase"/>
</dbReference>
<dbReference type="SMART" id="SM00138">
    <property type="entry name" value="MeTrc"/>
    <property type="match status" value="1"/>
</dbReference>
<feature type="domain" description="CheR-type methyltransferase" evidence="7">
    <location>
        <begin position="11"/>
        <end position="287"/>
    </location>
</feature>
<proteinExistence type="predicted"/>
<dbReference type="PIRSF" id="PIRSF000410">
    <property type="entry name" value="CheR"/>
    <property type="match status" value="1"/>
</dbReference>
<dbReference type="EC" id="2.1.1.80" evidence="5"/>
<comment type="function">
    <text evidence="5">Methylation of the membrane-bound methyl-accepting chemotaxis proteins (MCP) to form gamma-glutamyl methyl ester residues in MCP.</text>
</comment>
<dbReference type="PANTHER" id="PTHR24422">
    <property type="entry name" value="CHEMOTAXIS PROTEIN METHYLTRANSFERASE"/>
    <property type="match status" value="1"/>
</dbReference>
<evidence type="ECO:0000313" key="8">
    <source>
        <dbReference type="EMBL" id="PCJ23935.1"/>
    </source>
</evidence>
<name>A0A2A5AXI5_9GAMM</name>
<dbReference type="InterPro" id="IPR022641">
    <property type="entry name" value="CheR_N"/>
</dbReference>
<gene>
    <name evidence="8" type="ORF">COA96_10630</name>
</gene>
<feature type="binding site" evidence="6">
    <location>
        <position position="131"/>
    </location>
    <ligand>
        <name>S-adenosyl-L-methionine</name>
        <dbReference type="ChEBI" id="CHEBI:59789"/>
    </ligand>
</feature>
<dbReference type="PANTHER" id="PTHR24422:SF19">
    <property type="entry name" value="CHEMOTAXIS PROTEIN METHYLTRANSFERASE"/>
    <property type="match status" value="1"/>
</dbReference>
<dbReference type="Pfam" id="PF01739">
    <property type="entry name" value="CheR"/>
    <property type="match status" value="1"/>
</dbReference>
<sequence length="287" mass="33470">MQQANKLSQNSREQTFEFTETDFKSLREMVLTHTGITLAEHKRDLVYGRLAKRLRALGLTRFCDYCDLLKNDKNNEIEQFTNAITTNLTSFFREKHHFEHLAKDIVPALMDSYRVNNRIRIWSAGCSTGEEAYSIAITLRESIPDIDRRDIRILATDLDSDVIQTGSSGVYSKTRIEALDSERKKRWFKQGSGEQKGKVQVSPELRKLVTFKQLNLMHEWPMRGKFDVVFCRNVVIYFDKPTQKPLFERFANIMRPESTLFIGHSETLNNVSDRFELTGKTVYKKIR</sequence>
<evidence type="ECO:0000313" key="9">
    <source>
        <dbReference type="Proteomes" id="UP000218327"/>
    </source>
</evidence>
<evidence type="ECO:0000256" key="3">
    <source>
        <dbReference type="ARBA" id="ARBA00022679"/>
    </source>
</evidence>
<accession>A0A2A5AXI5</accession>
<evidence type="ECO:0000259" key="7">
    <source>
        <dbReference type="PROSITE" id="PS50123"/>
    </source>
</evidence>
<dbReference type="PRINTS" id="PR00996">
    <property type="entry name" value="CHERMTFRASE"/>
</dbReference>
<feature type="binding site" evidence="6">
    <location>
        <begin position="215"/>
        <end position="216"/>
    </location>
    <ligand>
        <name>S-adenosyl-L-methionine</name>
        <dbReference type="ChEBI" id="CHEBI:59789"/>
    </ligand>
</feature>
<dbReference type="Pfam" id="PF03705">
    <property type="entry name" value="CheR_N"/>
    <property type="match status" value="1"/>
</dbReference>
<evidence type="ECO:0000256" key="5">
    <source>
        <dbReference type="PIRNR" id="PIRNR000410"/>
    </source>
</evidence>
<dbReference type="InterPro" id="IPR036804">
    <property type="entry name" value="CheR_N_sf"/>
</dbReference>
<reference evidence="9" key="1">
    <citation type="submission" date="2017-08" db="EMBL/GenBank/DDBJ databases">
        <title>A dynamic microbial community with high functional redundancy inhabits the cold, oxic subseafloor aquifer.</title>
        <authorList>
            <person name="Tully B.J."/>
            <person name="Wheat C.G."/>
            <person name="Glazer B.T."/>
            <person name="Huber J.A."/>
        </authorList>
    </citation>
    <scope>NUCLEOTIDE SEQUENCE [LARGE SCALE GENOMIC DNA]</scope>
</reference>
<feature type="binding site" evidence="6">
    <location>
        <begin position="232"/>
        <end position="233"/>
    </location>
    <ligand>
        <name>S-adenosyl-L-methionine</name>
        <dbReference type="ChEBI" id="CHEBI:59789"/>
    </ligand>
</feature>
<comment type="caution">
    <text evidence="8">The sequence shown here is derived from an EMBL/GenBank/DDBJ whole genome shotgun (WGS) entry which is preliminary data.</text>
</comment>
<evidence type="ECO:0000256" key="1">
    <source>
        <dbReference type="ARBA" id="ARBA00001541"/>
    </source>
</evidence>
<dbReference type="Gene3D" id="3.40.50.150">
    <property type="entry name" value="Vaccinia Virus protein VP39"/>
    <property type="match status" value="1"/>
</dbReference>
<feature type="binding site" evidence="6">
    <location>
        <position position="157"/>
    </location>
    <ligand>
        <name>S-adenosyl-L-methionine</name>
        <dbReference type="ChEBI" id="CHEBI:59789"/>
    </ligand>
</feature>
<dbReference type="SUPFAM" id="SSF47757">
    <property type="entry name" value="Chemotaxis receptor methyltransferase CheR, N-terminal domain"/>
    <property type="match status" value="1"/>
</dbReference>
<dbReference type="Proteomes" id="UP000218327">
    <property type="component" value="Unassembled WGS sequence"/>
</dbReference>
<organism evidence="8 9">
    <name type="scientific">SAR86 cluster bacterium</name>
    <dbReference type="NCBI Taxonomy" id="2030880"/>
    <lineage>
        <taxon>Bacteria</taxon>
        <taxon>Pseudomonadati</taxon>
        <taxon>Pseudomonadota</taxon>
        <taxon>Gammaproteobacteria</taxon>
        <taxon>SAR86 cluster</taxon>
    </lineage>
</organism>
<dbReference type="Gene3D" id="1.10.155.10">
    <property type="entry name" value="Chemotaxis receptor methyltransferase CheR, N-terminal domain"/>
    <property type="match status" value="1"/>
</dbReference>
<dbReference type="InterPro" id="IPR026024">
    <property type="entry name" value="Chemotaxis_MeTrfase_CheR"/>
</dbReference>
<comment type="catalytic activity">
    <reaction evidence="1 5">
        <text>L-glutamyl-[protein] + S-adenosyl-L-methionine = [protein]-L-glutamate 5-O-methyl ester + S-adenosyl-L-homocysteine</text>
        <dbReference type="Rhea" id="RHEA:24452"/>
        <dbReference type="Rhea" id="RHEA-COMP:10208"/>
        <dbReference type="Rhea" id="RHEA-COMP:10311"/>
        <dbReference type="ChEBI" id="CHEBI:29973"/>
        <dbReference type="ChEBI" id="CHEBI:57856"/>
        <dbReference type="ChEBI" id="CHEBI:59789"/>
        <dbReference type="ChEBI" id="CHEBI:82795"/>
        <dbReference type="EC" id="2.1.1.80"/>
    </reaction>
</comment>
<dbReference type="GO" id="GO:0008983">
    <property type="term" value="F:protein-glutamate O-methyltransferase activity"/>
    <property type="evidence" value="ECO:0007669"/>
    <property type="project" value="UniProtKB-EC"/>
</dbReference>
<feature type="binding site" evidence="6">
    <location>
        <position position="93"/>
    </location>
    <ligand>
        <name>S-adenosyl-L-methionine</name>
        <dbReference type="ChEBI" id="CHEBI:59789"/>
    </ligand>
</feature>
<feature type="binding site" evidence="6">
    <location>
        <position position="87"/>
    </location>
    <ligand>
        <name>S-adenosyl-L-methionine</name>
        <dbReference type="ChEBI" id="CHEBI:59789"/>
    </ligand>
</feature>
<evidence type="ECO:0000256" key="6">
    <source>
        <dbReference type="PIRSR" id="PIRSR000410-1"/>
    </source>
</evidence>
<dbReference type="InterPro" id="IPR000780">
    <property type="entry name" value="CheR_MeTrfase"/>
</dbReference>
<dbReference type="PROSITE" id="PS50123">
    <property type="entry name" value="CHER"/>
    <property type="match status" value="1"/>
</dbReference>
<feature type="binding site" evidence="6">
    <location>
        <position position="89"/>
    </location>
    <ligand>
        <name>S-adenosyl-L-methionine</name>
        <dbReference type="ChEBI" id="CHEBI:59789"/>
    </ligand>
</feature>
<keyword evidence="2 5" id="KW-0489">Methyltransferase</keyword>
<keyword evidence="4 5" id="KW-0949">S-adenosyl-L-methionine</keyword>
<dbReference type="InterPro" id="IPR029063">
    <property type="entry name" value="SAM-dependent_MTases_sf"/>
</dbReference>
<dbReference type="AlphaFoldDB" id="A0A2A5AXI5"/>
<keyword evidence="3 5" id="KW-0808">Transferase</keyword>
<evidence type="ECO:0000256" key="4">
    <source>
        <dbReference type="ARBA" id="ARBA00022691"/>
    </source>
</evidence>
<dbReference type="GO" id="GO:0032259">
    <property type="term" value="P:methylation"/>
    <property type="evidence" value="ECO:0007669"/>
    <property type="project" value="UniProtKB-KW"/>
</dbReference>
<dbReference type="SUPFAM" id="SSF53335">
    <property type="entry name" value="S-adenosyl-L-methionine-dependent methyltransferases"/>
    <property type="match status" value="1"/>
</dbReference>